<dbReference type="STRING" id="1095629.A0A0C9Y558"/>
<dbReference type="EMBL" id="KN838540">
    <property type="protein sequence ID" value="KIK09049.1"/>
    <property type="molecule type" value="Genomic_DNA"/>
</dbReference>
<evidence type="ECO:0000313" key="3">
    <source>
        <dbReference type="Proteomes" id="UP000054477"/>
    </source>
</evidence>
<feature type="compositionally biased region" description="Basic and acidic residues" evidence="1">
    <location>
        <begin position="114"/>
        <end position="134"/>
    </location>
</feature>
<evidence type="ECO:0000256" key="1">
    <source>
        <dbReference type="SAM" id="MobiDB-lite"/>
    </source>
</evidence>
<gene>
    <name evidence="2" type="ORF">K443DRAFT_128041</name>
</gene>
<keyword evidence="3" id="KW-1185">Reference proteome</keyword>
<dbReference type="Proteomes" id="UP000054477">
    <property type="component" value="Unassembled WGS sequence"/>
</dbReference>
<evidence type="ECO:0000313" key="2">
    <source>
        <dbReference type="EMBL" id="KIK09049.1"/>
    </source>
</evidence>
<dbReference type="OrthoDB" id="10266058at2759"/>
<feature type="compositionally biased region" description="Basic and acidic residues" evidence="1">
    <location>
        <begin position="1"/>
        <end position="106"/>
    </location>
</feature>
<dbReference type="HOGENOM" id="CLU_1499781_0_0_1"/>
<dbReference type="AlphaFoldDB" id="A0A0C9Y558"/>
<accession>A0A0C9Y558</accession>
<proteinExistence type="predicted"/>
<feature type="region of interest" description="Disordered" evidence="1">
    <location>
        <begin position="1"/>
        <end position="151"/>
    </location>
</feature>
<reference evidence="2 3" key="1">
    <citation type="submission" date="2014-04" db="EMBL/GenBank/DDBJ databases">
        <authorList>
            <consortium name="DOE Joint Genome Institute"/>
            <person name="Kuo A."/>
            <person name="Kohler A."/>
            <person name="Nagy L.G."/>
            <person name="Floudas D."/>
            <person name="Copeland A."/>
            <person name="Barry K.W."/>
            <person name="Cichocki N."/>
            <person name="Veneault-Fourrey C."/>
            <person name="LaButti K."/>
            <person name="Lindquist E.A."/>
            <person name="Lipzen A."/>
            <person name="Lundell T."/>
            <person name="Morin E."/>
            <person name="Murat C."/>
            <person name="Sun H."/>
            <person name="Tunlid A."/>
            <person name="Henrissat B."/>
            <person name="Grigoriev I.V."/>
            <person name="Hibbett D.S."/>
            <person name="Martin F."/>
            <person name="Nordberg H.P."/>
            <person name="Cantor M.N."/>
            <person name="Hua S.X."/>
        </authorList>
    </citation>
    <scope>NUCLEOTIDE SEQUENCE [LARGE SCALE GENOMIC DNA]</scope>
    <source>
        <strain evidence="2 3">LaAM-08-1</strain>
    </source>
</reference>
<protein>
    <submittedName>
        <fullName evidence="2">Uncharacterized protein</fullName>
    </submittedName>
</protein>
<reference evidence="3" key="2">
    <citation type="submission" date="2015-01" db="EMBL/GenBank/DDBJ databases">
        <title>Evolutionary Origins and Diversification of the Mycorrhizal Mutualists.</title>
        <authorList>
            <consortium name="DOE Joint Genome Institute"/>
            <consortium name="Mycorrhizal Genomics Consortium"/>
            <person name="Kohler A."/>
            <person name="Kuo A."/>
            <person name="Nagy L.G."/>
            <person name="Floudas D."/>
            <person name="Copeland A."/>
            <person name="Barry K.W."/>
            <person name="Cichocki N."/>
            <person name="Veneault-Fourrey C."/>
            <person name="LaButti K."/>
            <person name="Lindquist E.A."/>
            <person name="Lipzen A."/>
            <person name="Lundell T."/>
            <person name="Morin E."/>
            <person name="Murat C."/>
            <person name="Riley R."/>
            <person name="Ohm R."/>
            <person name="Sun H."/>
            <person name="Tunlid A."/>
            <person name="Henrissat B."/>
            <person name="Grigoriev I.V."/>
            <person name="Hibbett D.S."/>
            <person name="Martin F."/>
        </authorList>
    </citation>
    <scope>NUCLEOTIDE SEQUENCE [LARGE SCALE GENOMIC DNA]</scope>
    <source>
        <strain evidence="3">LaAM-08-1</strain>
    </source>
</reference>
<name>A0A0C9Y558_9AGAR</name>
<sequence length="189" mass="21662">MGEDYDRGGYRDDRYRSSRHDDRDAHRGDRDHRNDRDRYGGDRERGGGHRRSGGDDRRERDRYSRLRDYDDQPRHSPRYEDDRRRDFRGPREDDQGAVRSGRDDGGPPRGGGGGERRGRGKGKDGLGTPERRSPTPEGAVPLSQRKRKASGWDVHAPGYEQYSALQAKQTGMSFCFVLEGTAHILHRVI</sequence>
<organism evidence="2 3">
    <name type="scientific">Laccaria amethystina LaAM-08-1</name>
    <dbReference type="NCBI Taxonomy" id="1095629"/>
    <lineage>
        <taxon>Eukaryota</taxon>
        <taxon>Fungi</taxon>
        <taxon>Dikarya</taxon>
        <taxon>Basidiomycota</taxon>
        <taxon>Agaricomycotina</taxon>
        <taxon>Agaricomycetes</taxon>
        <taxon>Agaricomycetidae</taxon>
        <taxon>Agaricales</taxon>
        <taxon>Agaricineae</taxon>
        <taxon>Hydnangiaceae</taxon>
        <taxon>Laccaria</taxon>
    </lineage>
</organism>